<evidence type="ECO:0000256" key="10">
    <source>
        <dbReference type="SAM" id="MobiDB-lite"/>
    </source>
</evidence>
<comment type="catalytic activity">
    <reaction evidence="9">
        <text>ATP + H2O = ADP + phosphate + H(+)</text>
        <dbReference type="Rhea" id="RHEA:13065"/>
        <dbReference type="ChEBI" id="CHEBI:15377"/>
        <dbReference type="ChEBI" id="CHEBI:15378"/>
        <dbReference type="ChEBI" id="CHEBI:30616"/>
        <dbReference type="ChEBI" id="CHEBI:43474"/>
        <dbReference type="ChEBI" id="CHEBI:456216"/>
        <dbReference type="EC" id="3.6.4.13"/>
    </reaction>
</comment>
<keyword evidence="7 9" id="KW-0067">ATP-binding</keyword>
<dbReference type="InterPro" id="IPR001650">
    <property type="entry name" value="Helicase_C-like"/>
</dbReference>
<dbReference type="InterPro" id="IPR014001">
    <property type="entry name" value="Helicase_ATP-bd"/>
</dbReference>
<evidence type="ECO:0000256" key="6">
    <source>
        <dbReference type="ARBA" id="ARBA00022806"/>
    </source>
</evidence>
<dbReference type="SMART" id="SM01178">
    <property type="entry name" value="DUF4217"/>
    <property type="match status" value="1"/>
</dbReference>
<feature type="compositionally biased region" description="Basic and acidic residues" evidence="10">
    <location>
        <begin position="529"/>
        <end position="542"/>
    </location>
</feature>
<keyword evidence="4 9" id="KW-0547">Nucleotide-binding</keyword>
<keyword evidence="8 9" id="KW-0694">RNA-binding</keyword>
<feature type="region of interest" description="Disordered" evidence="10">
    <location>
        <begin position="1"/>
        <end position="174"/>
    </location>
</feature>
<keyword evidence="6 9" id="KW-0347">Helicase</keyword>
<organism evidence="13 14">
    <name type="scientific">Tilletia caries</name>
    <name type="common">wheat bunt fungus</name>
    <dbReference type="NCBI Taxonomy" id="13290"/>
    <lineage>
        <taxon>Eukaryota</taxon>
        <taxon>Fungi</taxon>
        <taxon>Dikarya</taxon>
        <taxon>Basidiomycota</taxon>
        <taxon>Ustilaginomycotina</taxon>
        <taxon>Exobasidiomycetes</taxon>
        <taxon>Tilletiales</taxon>
        <taxon>Tilletiaceae</taxon>
        <taxon>Tilletia</taxon>
    </lineage>
</organism>
<feature type="compositionally biased region" description="Low complexity" evidence="10">
    <location>
        <begin position="75"/>
        <end position="127"/>
    </location>
</feature>
<feature type="region of interest" description="Disordered" evidence="10">
    <location>
        <begin position="422"/>
        <end position="472"/>
    </location>
</feature>
<feature type="region of interest" description="Disordered" evidence="10">
    <location>
        <begin position="939"/>
        <end position="999"/>
    </location>
</feature>
<dbReference type="InterPro" id="IPR027417">
    <property type="entry name" value="P-loop_NTPase"/>
</dbReference>
<comment type="function">
    <text evidence="9">RNA helicase.</text>
</comment>
<dbReference type="Pfam" id="PF00271">
    <property type="entry name" value="Helicase_C"/>
    <property type="match status" value="1"/>
</dbReference>
<dbReference type="SMART" id="SM00490">
    <property type="entry name" value="HELICc"/>
    <property type="match status" value="1"/>
</dbReference>
<comment type="domain">
    <text evidence="9">The Q motif is unique to and characteristic of the DEAD box family of RNA helicases and controls ATP binding and hydrolysis.</text>
</comment>
<protein>
    <recommendedName>
        <fullName evidence="9">ATP-dependent RNA helicase</fullName>
        <ecNumber evidence="9">3.6.4.13</ecNumber>
    </recommendedName>
</protein>
<feature type="domain" description="Helicase C-terminal" evidence="12">
    <location>
        <begin position="657"/>
        <end position="845"/>
    </location>
</feature>
<feature type="region of interest" description="Disordered" evidence="10">
    <location>
        <begin position="731"/>
        <end position="750"/>
    </location>
</feature>
<evidence type="ECO:0000256" key="3">
    <source>
        <dbReference type="ARBA" id="ARBA00022552"/>
    </source>
</evidence>
<feature type="compositionally biased region" description="Polar residues" evidence="10">
    <location>
        <begin position="160"/>
        <end position="172"/>
    </location>
</feature>
<feature type="compositionally biased region" description="Low complexity" evidence="10">
    <location>
        <begin position="1011"/>
        <end position="1025"/>
    </location>
</feature>
<sequence>MDDDGMLLNLAPLPPAAAPGSKGKKQSAAQRISQQRKRQHAQQQPANDPPNKKQRVHTQHQQQPAQPQPQPQPSAPATAPATAPAPTSAETTQQQKPTAATQSPALRPAAQPSASNPNPNFAFSAPSKPQPKTFISSLFPRSFGTHTPDPAKLPADEAETPNTHARPTNAPSVSGPITFERLQLHPLLVQHLTTRMQVLRPTAIQRRAFPDLLRAADTKYTLYPSPPSHKNAPPPPRIFHDLMIHSQTGSGKTLTYLLPILHHLLPLSQESFINRSIGTLAIVLAPTRELARQIYDVLERILSMSLHLPTSTDDNEEDNIDQRHYSRWLVPCLLTGGATRTHEKMRLRKGCPIIVSTPGRLLDHLQNTSTLDVGKLQWLVLDEADRLMDLGFEEALKEITQILESRRKVAVSKARIAIAELENEDESESEDEDEERQEGYGFGDARPKKNKTKKTKLPSTFVPTGANANSVLKKGPQIPEADLPDSLGIHWWKIPRRTVLCSATLDESVQALAGATLRNPIILKPTAEDERAAQEAERDAKQKAGTYQKQDAGALAVVPSGSAEGTSSSSSAHQPSTAKFLAPAQLAQHFIVVPPKLRLVTLLALLRASVRSDATPTSKGRENRVIVFLSCTDSVDFHWDALGGAKMGGQEEHDVPDEDDDMDEEEESSDDDDPKKKRRPQVKKKPKGQPKTIEEQVTRHSDLLPSVPIFRLHGSMTQAERVASLKAFSGRGTSTNKKKAQSQQQQQTAEPLKGAVLLCTSVASRGLDLPSVRTVIQLDAPTEGGVEEYVHRIGRTARVGNRGESWLILLESERVWVNNLESGVGVEGEGGNGVSRVKVHEEKAEKVLLKGFGGKVADVEYEARATDVQLAFERWVLSSEDAANLARKAYMSHIRAYATHPAAEKHIFHTKFLHLGHLAKAFALREAPTAIKKFAHAPKAGGVDMGKGGKRGRASLDSRDTSAGAKGRRQGRQSTGSTRHGDKDDDEDDSPDLPPQGKLASTPAQLRQLALHAAAAASATNRRGASQQGTKETNAEARMYAKVRAMGKASCNN</sequence>
<dbReference type="PROSITE" id="PS51192">
    <property type="entry name" value="HELICASE_ATP_BIND_1"/>
    <property type="match status" value="1"/>
</dbReference>
<feature type="compositionally biased region" description="Basic residues" evidence="10">
    <location>
        <begin position="676"/>
        <end position="688"/>
    </location>
</feature>
<evidence type="ECO:0000256" key="1">
    <source>
        <dbReference type="ARBA" id="ARBA00004604"/>
    </source>
</evidence>
<comment type="caution">
    <text evidence="13">The sequence shown here is derived from an EMBL/GenBank/DDBJ whole genome shotgun (WGS) entry which is preliminary data.</text>
</comment>
<feature type="region of interest" description="Disordered" evidence="10">
    <location>
        <begin position="529"/>
        <end position="553"/>
    </location>
</feature>
<dbReference type="InterPro" id="IPR025313">
    <property type="entry name" value="SPB4-like_CTE"/>
</dbReference>
<feature type="compositionally biased region" description="Acidic residues" evidence="10">
    <location>
        <begin position="654"/>
        <end position="672"/>
    </location>
</feature>
<evidence type="ECO:0000256" key="4">
    <source>
        <dbReference type="ARBA" id="ARBA00022741"/>
    </source>
</evidence>
<proteinExistence type="inferred from homology"/>
<comment type="subcellular location">
    <subcellularLocation>
        <location evidence="1">Nucleus</location>
        <location evidence="1">Nucleolus</location>
    </subcellularLocation>
</comment>
<gene>
    <name evidence="13" type="ORF">JKIAZH3_G2921</name>
</gene>
<dbReference type="EMBL" id="CAJHJG010003054">
    <property type="protein sequence ID" value="CAD6925838.1"/>
    <property type="molecule type" value="Genomic_DNA"/>
</dbReference>
<dbReference type="CDD" id="cd18787">
    <property type="entry name" value="SF2_C_DEAD"/>
    <property type="match status" value="1"/>
</dbReference>
<reference evidence="13" key="1">
    <citation type="submission" date="2020-10" db="EMBL/GenBank/DDBJ databases">
        <authorList>
            <person name="Sedaghatjoo S."/>
        </authorList>
    </citation>
    <scope>NUCLEOTIDE SEQUENCE</scope>
    <source>
        <strain evidence="13">AZH3</strain>
    </source>
</reference>
<dbReference type="Proteomes" id="UP000836402">
    <property type="component" value="Unassembled WGS sequence"/>
</dbReference>
<evidence type="ECO:0000259" key="11">
    <source>
        <dbReference type="PROSITE" id="PS51192"/>
    </source>
</evidence>
<name>A0ABN7ITK0_9BASI</name>
<dbReference type="PANTHER" id="PTHR24031">
    <property type="entry name" value="RNA HELICASE"/>
    <property type="match status" value="1"/>
</dbReference>
<evidence type="ECO:0000256" key="7">
    <source>
        <dbReference type="ARBA" id="ARBA00022840"/>
    </source>
</evidence>
<feature type="compositionally biased region" description="Acidic residues" evidence="10">
    <location>
        <begin position="422"/>
        <end position="436"/>
    </location>
</feature>
<evidence type="ECO:0000313" key="14">
    <source>
        <dbReference type="Proteomes" id="UP000836402"/>
    </source>
</evidence>
<evidence type="ECO:0000256" key="9">
    <source>
        <dbReference type="RuleBase" id="RU365068"/>
    </source>
</evidence>
<dbReference type="SUPFAM" id="SSF52540">
    <property type="entry name" value="P-loop containing nucleoside triphosphate hydrolases"/>
    <property type="match status" value="2"/>
</dbReference>
<feature type="region of interest" description="Disordered" evidence="10">
    <location>
        <begin position="642"/>
        <end position="700"/>
    </location>
</feature>
<evidence type="ECO:0000256" key="2">
    <source>
        <dbReference type="ARBA" id="ARBA00022517"/>
    </source>
</evidence>
<feature type="region of interest" description="Disordered" evidence="10">
    <location>
        <begin position="1011"/>
        <end position="1037"/>
    </location>
</feature>
<dbReference type="PROSITE" id="PS00039">
    <property type="entry name" value="DEAD_ATP_HELICASE"/>
    <property type="match status" value="1"/>
</dbReference>
<comment type="similarity">
    <text evidence="9">Belongs to the DEAD box helicase family.</text>
</comment>
<keyword evidence="3" id="KW-0698">rRNA processing</keyword>
<dbReference type="InterPro" id="IPR000629">
    <property type="entry name" value="RNA-helicase_DEAD-box_CS"/>
</dbReference>
<dbReference type="EC" id="3.6.4.13" evidence="9"/>
<evidence type="ECO:0000259" key="12">
    <source>
        <dbReference type="PROSITE" id="PS51194"/>
    </source>
</evidence>
<feature type="domain" description="Helicase ATP-binding" evidence="11">
    <location>
        <begin position="233"/>
        <end position="523"/>
    </location>
</feature>
<keyword evidence="2" id="KW-0690">Ribosome biogenesis</keyword>
<evidence type="ECO:0000256" key="8">
    <source>
        <dbReference type="ARBA" id="ARBA00022884"/>
    </source>
</evidence>
<accession>A0ABN7ITK0</accession>
<dbReference type="Pfam" id="PF13959">
    <property type="entry name" value="CTE_SPB4"/>
    <property type="match status" value="1"/>
</dbReference>
<keyword evidence="5 9" id="KW-0378">Hydrolase</keyword>
<keyword evidence="14" id="KW-1185">Reference proteome</keyword>
<dbReference type="PROSITE" id="PS51194">
    <property type="entry name" value="HELICASE_CTER"/>
    <property type="match status" value="1"/>
</dbReference>
<dbReference type="SMART" id="SM00487">
    <property type="entry name" value="DEXDc"/>
    <property type="match status" value="1"/>
</dbReference>
<dbReference type="InterPro" id="IPR011545">
    <property type="entry name" value="DEAD/DEAH_box_helicase_dom"/>
</dbReference>
<feature type="compositionally biased region" description="Polar residues" evidence="10">
    <location>
        <begin position="457"/>
        <end position="470"/>
    </location>
</feature>
<dbReference type="Gene3D" id="3.40.50.300">
    <property type="entry name" value="P-loop containing nucleotide triphosphate hydrolases"/>
    <property type="match status" value="2"/>
</dbReference>
<dbReference type="Pfam" id="PF00270">
    <property type="entry name" value="DEAD"/>
    <property type="match status" value="1"/>
</dbReference>
<evidence type="ECO:0000313" key="13">
    <source>
        <dbReference type="EMBL" id="CAD6925838.1"/>
    </source>
</evidence>
<evidence type="ECO:0000256" key="5">
    <source>
        <dbReference type="ARBA" id="ARBA00022801"/>
    </source>
</evidence>